<dbReference type="GO" id="GO:0016853">
    <property type="term" value="F:isomerase activity"/>
    <property type="evidence" value="ECO:0007669"/>
    <property type="project" value="UniProtKB-KW"/>
</dbReference>
<reference evidence="5 6" key="1">
    <citation type="submission" date="2020-08" db="EMBL/GenBank/DDBJ databases">
        <title>Genomic Encyclopedia of Type Strains, Phase IV (KMG-IV): sequencing the most valuable type-strain genomes for metagenomic binning, comparative biology and taxonomic classification.</title>
        <authorList>
            <person name="Goeker M."/>
        </authorList>
    </citation>
    <scope>NUCLEOTIDE SEQUENCE [LARGE SCALE GENOMIC DNA]</scope>
    <source>
        <strain evidence="5 6">DSM 23447</strain>
    </source>
</reference>
<dbReference type="InterPro" id="IPR017853">
    <property type="entry name" value="GH"/>
</dbReference>
<dbReference type="AlphaFoldDB" id="A0A7W6IM29"/>
<dbReference type="InterPro" id="IPR006047">
    <property type="entry name" value="GH13_cat_dom"/>
</dbReference>
<proteinExistence type="inferred from homology"/>
<dbReference type="InterPro" id="IPR006046">
    <property type="entry name" value="Alpha_amylase"/>
</dbReference>
<evidence type="ECO:0000256" key="1">
    <source>
        <dbReference type="ARBA" id="ARBA00008061"/>
    </source>
</evidence>
<evidence type="ECO:0000256" key="3">
    <source>
        <dbReference type="RuleBase" id="RU361134"/>
    </source>
</evidence>
<evidence type="ECO:0000313" key="6">
    <source>
        <dbReference type="Proteomes" id="UP000547011"/>
    </source>
</evidence>
<evidence type="ECO:0000256" key="2">
    <source>
        <dbReference type="RuleBase" id="RU003615"/>
    </source>
</evidence>
<dbReference type="SUPFAM" id="SSF51445">
    <property type="entry name" value="(Trans)glycosidases"/>
    <property type="match status" value="1"/>
</dbReference>
<dbReference type="GO" id="GO:0043169">
    <property type="term" value="F:cation binding"/>
    <property type="evidence" value="ECO:0007669"/>
    <property type="project" value="InterPro"/>
</dbReference>
<organism evidence="5 6">
    <name type="scientific">Devosia subaequoris</name>
    <dbReference type="NCBI Taxonomy" id="395930"/>
    <lineage>
        <taxon>Bacteria</taxon>
        <taxon>Pseudomonadati</taxon>
        <taxon>Pseudomonadota</taxon>
        <taxon>Alphaproteobacteria</taxon>
        <taxon>Hyphomicrobiales</taxon>
        <taxon>Devosiaceae</taxon>
        <taxon>Devosia</taxon>
    </lineage>
</organism>
<dbReference type="EMBL" id="JACIEW010000002">
    <property type="protein sequence ID" value="MBB4051652.1"/>
    <property type="molecule type" value="Genomic_DNA"/>
</dbReference>
<dbReference type="EC" id="3.2.1.1" evidence="3"/>
<keyword evidence="3" id="KW-0119">Carbohydrate metabolism</keyword>
<dbReference type="PRINTS" id="PR00110">
    <property type="entry name" value="ALPHAAMYLASE"/>
</dbReference>
<dbReference type="Gene3D" id="3.20.20.80">
    <property type="entry name" value="Glycosidases"/>
    <property type="match status" value="1"/>
</dbReference>
<dbReference type="InterPro" id="IPR045857">
    <property type="entry name" value="O16G_dom_2"/>
</dbReference>
<name>A0A7W6IM29_9HYPH</name>
<evidence type="ECO:0000259" key="4">
    <source>
        <dbReference type="SMART" id="SM00642"/>
    </source>
</evidence>
<dbReference type="Gene3D" id="3.90.400.10">
    <property type="entry name" value="Oligo-1,6-glucosidase, Domain 2"/>
    <property type="match status" value="1"/>
</dbReference>
<keyword evidence="3 5" id="KW-0326">Glycosidase</keyword>
<accession>A0A7W6IM29</accession>
<sequence>MANLWYKNAIIYCVDVKSFMDADGDGTGDFTGLADRLDHLERLGVTCIWLNPFYPSPRQDNGYDISDYYGIDPALGTLGDFVEFMQAARDRGMRVIIDLVVNHTSDQHPWFQASRADPNSPYRDWYVWRDEKPDNITEGIVFPGVQKATWTYDRTAKAWYMHRFYKFQPDLNTTNPIVRQEILKIMGFWLALGVSGFRVDAVPFLIEPRGVQTDKPLGDPHAMLTEIHDFLSWRKAEAILLAEANISYEEAPEYFAAGDRMTMVFDFVGNQQLFLSLARKTASPLRRALAARPEPEGMGQWAVFLRNHDELNLGNLTEQERGECFAAFGPDPDMQIYDRGLRRRLASMFDGDETRLKMAFSLLLALPGTPVIWYGDEIGMGENLALPEREAVRTPMQWSPRHNGGFSEAPQEQLVRPAVDKGKFSYHQINAAMQTQHRDSFFHAIADMVSARRSSPEIGWGGVDVIDVGDDELLVLSSSWRGNRIVTGHNFTGKPKSFHLADEGIDELMPMLTDSPTGPIPGDGEIALSAYGYCWLRCNGERR</sequence>
<dbReference type="Pfam" id="PF00128">
    <property type="entry name" value="Alpha-amylase"/>
    <property type="match status" value="2"/>
</dbReference>
<dbReference type="Proteomes" id="UP000547011">
    <property type="component" value="Unassembled WGS sequence"/>
</dbReference>
<keyword evidence="6" id="KW-1185">Reference proteome</keyword>
<comment type="similarity">
    <text evidence="1 2">Belongs to the glycosyl hydrolase 13 family.</text>
</comment>
<evidence type="ECO:0000313" key="5">
    <source>
        <dbReference type="EMBL" id="MBB4051652.1"/>
    </source>
</evidence>
<keyword evidence="5" id="KW-0808">Transferase</keyword>
<dbReference type="CDD" id="cd11334">
    <property type="entry name" value="AmyAc_TreS"/>
    <property type="match status" value="1"/>
</dbReference>
<feature type="domain" description="Glycosyl hydrolase family 13 catalytic" evidence="4">
    <location>
        <begin position="13"/>
        <end position="425"/>
    </location>
</feature>
<protein>
    <recommendedName>
        <fullName evidence="3">Alpha-amylase</fullName>
        <ecNumber evidence="3">3.2.1.1</ecNumber>
    </recommendedName>
</protein>
<dbReference type="RefSeq" id="WP_183310386.1">
    <property type="nucleotide sequence ID" value="NZ_JACIEW010000002.1"/>
</dbReference>
<comment type="caution">
    <text evidence="5">The sequence shown here is derived from an EMBL/GenBank/DDBJ whole genome shotgun (WGS) entry which is preliminary data.</text>
</comment>
<dbReference type="GO" id="GO:0005975">
    <property type="term" value="P:carbohydrate metabolic process"/>
    <property type="evidence" value="ECO:0007669"/>
    <property type="project" value="InterPro"/>
</dbReference>
<dbReference type="PANTHER" id="PTHR10357">
    <property type="entry name" value="ALPHA-AMYLASE FAMILY MEMBER"/>
    <property type="match status" value="1"/>
</dbReference>
<dbReference type="GO" id="GO:0016740">
    <property type="term" value="F:transferase activity"/>
    <property type="evidence" value="ECO:0007669"/>
    <property type="project" value="UniProtKB-KW"/>
</dbReference>
<dbReference type="PANTHER" id="PTHR10357:SF219">
    <property type="entry name" value="MALTOSE ALPHA-D-GLUCOSYLTRANSFERASE"/>
    <property type="match status" value="1"/>
</dbReference>
<keyword evidence="5" id="KW-0413">Isomerase</keyword>
<gene>
    <name evidence="5" type="ORF">GGR20_001288</name>
</gene>
<dbReference type="SMART" id="SM00642">
    <property type="entry name" value="Aamy"/>
    <property type="match status" value="1"/>
</dbReference>
<comment type="catalytic activity">
    <reaction evidence="3">
        <text>Endohydrolysis of (1-&gt;4)-alpha-D-glucosidic linkages in polysaccharides containing three or more (1-&gt;4)-alpha-linked D-glucose units.</text>
        <dbReference type="EC" id="3.2.1.1"/>
    </reaction>
</comment>
<dbReference type="GO" id="GO:0004556">
    <property type="term" value="F:alpha-amylase activity"/>
    <property type="evidence" value="ECO:0007669"/>
    <property type="project" value="UniProtKB-UniRule"/>
</dbReference>
<keyword evidence="3 5" id="KW-0378">Hydrolase</keyword>